<sequence>MEHMRKGLYKVRLDPQLKEVIDLKKYTSLNHRSDTPCYLFKINGRIVFSDGEKFYTYDDIADSIIPYELMNDQLGSLRGIH</sequence>
<dbReference type="EMBL" id="JAPWGW010000031">
    <property type="protein sequence ID" value="MCZ4299574.1"/>
    <property type="molecule type" value="Genomic_DNA"/>
</dbReference>
<name>A0ABT4LYW0_9PROT</name>
<keyword evidence="2" id="KW-1185">Reference proteome</keyword>
<gene>
    <name evidence="1" type="ORF">O4G74_16050</name>
</gene>
<accession>A0ABT4LYW0</accession>
<dbReference type="Proteomes" id="UP001083770">
    <property type="component" value="Unassembled WGS sequence"/>
</dbReference>
<reference evidence="1" key="1">
    <citation type="submission" date="2022-12" db="EMBL/GenBank/DDBJ databases">
        <title>Bacterial isolates from different developmental stages of Nematostella vectensis.</title>
        <authorList>
            <person name="Fraune S."/>
        </authorList>
    </citation>
    <scope>NUCLEOTIDE SEQUENCE</scope>
    <source>
        <strain evidence="1">G21632-S1</strain>
    </source>
</reference>
<proteinExistence type="predicted"/>
<evidence type="ECO:0000313" key="1">
    <source>
        <dbReference type="EMBL" id="MCZ4299574.1"/>
    </source>
</evidence>
<evidence type="ECO:0000313" key="2">
    <source>
        <dbReference type="Proteomes" id="UP001083770"/>
    </source>
</evidence>
<protein>
    <submittedName>
        <fullName evidence="1">Uncharacterized protein</fullName>
    </submittedName>
</protein>
<organism evidence="1 2">
    <name type="scientific">Henriciella marina</name>
    <dbReference type="NCBI Taxonomy" id="453851"/>
    <lineage>
        <taxon>Bacteria</taxon>
        <taxon>Pseudomonadati</taxon>
        <taxon>Pseudomonadota</taxon>
        <taxon>Alphaproteobacteria</taxon>
        <taxon>Hyphomonadales</taxon>
        <taxon>Hyphomonadaceae</taxon>
        <taxon>Henriciella</taxon>
    </lineage>
</organism>
<feature type="non-terminal residue" evidence="1">
    <location>
        <position position="81"/>
    </location>
</feature>
<comment type="caution">
    <text evidence="1">The sequence shown here is derived from an EMBL/GenBank/DDBJ whole genome shotgun (WGS) entry which is preliminary data.</text>
</comment>